<gene>
    <name evidence="1" type="ORF">HNR60_000346</name>
</gene>
<reference evidence="1 2" key="1">
    <citation type="submission" date="2020-08" db="EMBL/GenBank/DDBJ databases">
        <title>Genomic Encyclopedia of Type Strains, Phase IV (KMG-IV): sequencing the most valuable type-strain genomes for metagenomic binning, comparative biology and taxonomic classification.</title>
        <authorList>
            <person name="Goeker M."/>
        </authorList>
    </citation>
    <scope>NUCLEOTIDE SEQUENCE [LARGE SCALE GENOMIC DNA]</scope>
    <source>
        <strain evidence="1 2">DSM 12706</strain>
    </source>
</reference>
<dbReference type="Pfam" id="PF08901">
    <property type="entry name" value="DUF1847"/>
    <property type="match status" value="1"/>
</dbReference>
<comment type="caution">
    <text evidence="1">The sequence shown here is derived from an EMBL/GenBank/DDBJ whole genome shotgun (WGS) entry which is preliminary data.</text>
</comment>
<dbReference type="EMBL" id="JACHIH010000001">
    <property type="protein sequence ID" value="MBB5045617.1"/>
    <property type="molecule type" value="Genomic_DNA"/>
</dbReference>
<evidence type="ECO:0000313" key="1">
    <source>
        <dbReference type="EMBL" id="MBB5045617.1"/>
    </source>
</evidence>
<dbReference type="Proteomes" id="UP000542353">
    <property type="component" value="Unassembled WGS sequence"/>
</dbReference>
<dbReference type="RefSeq" id="WP_184253576.1">
    <property type="nucleotide sequence ID" value="NZ_JACHIH010000001.1"/>
</dbReference>
<evidence type="ECO:0000313" key="2">
    <source>
        <dbReference type="Proteomes" id="UP000542353"/>
    </source>
</evidence>
<proteinExistence type="predicted"/>
<name>A0A7W8DXD0_9BRAD</name>
<accession>A0A7W8DXD0</accession>
<organism evidence="1 2">
    <name type="scientific">Rhodopseudomonas rhenobacensis</name>
    <dbReference type="NCBI Taxonomy" id="87461"/>
    <lineage>
        <taxon>Bacteria</taxon>
        <taxon>Pseudomonadati</taxon>
        <taxon>Pseudomonadota</taxon>
        <taxon>Alphaproteobacteria</taxon>
        <taxon>Hyphomicrobiales</taxon>
        <taxon>Nitrobacteraceae</taxon>
        <taxon>Rhodopseudomonas</taxon>
    </lineage>
</organism>
<dbReference type="AlphaFoldDB" id="A0A7W8DXD0"/>
<dbReference type="InterPro" id="IPR014997">
    <property type="entry name" value="DUF1847"/>
</dbReference>
<protein>
    <submittedName>
        <fullName evidence="1">Putative metal-binding protein</fullName>
    </submittedName>
</protein>
<sequence length="220" mass="23729">MSKISEPSCSECTRTACNYQDKTFPEFCLTKQLDADAVGEVCDLYRGDGADAAFAHAAAEVEGLYYGKLTRVEETLAFARRIKAKKIGVASCVGLIEEARTFAKIVRLAGFEPYTVACKIGSVDKTAIGVPDELKIRKGGFEAACNPALQAQVLNGQSTDLNVIIGLCVGHDSLFIRHSQAPVTVLIVKDRVLGHNPVAALYTIKSYSARLTDAERLRGL</sequence>
<keyword evidence="2" id="KW-1185">Reference proteome</keyword>